<comment type="caution">
    <text evidence="11">The sequence shown here is derived from an EMBL/GenBank/DDBJ whole genome shotgun (WGS) entry which is preliminary data.</text>
</comment>
<evidence type="ECO:0000256" key="3">
    <source>
        <dbReference type="ARBA" id="ARBA00022723"/>
    </source>
</evidence>
<comment type="subunit">
    <text evidence="7">Homodimer.</text>
</comment>
<dbReference type="UniPathway" id="UPA01057">
    <property type="reaction ID" value="UER00164"/>
</dbReference>
<feature type="domain" description="Menaquinone biosynthesis protein MenD middle" evidence="10">
    <location>
        <begin position="212"/>
        <end position="390"/>
    </location>
</feature>
<accession>A0A399CV76</accession>
<keyword evidence="4 7" id="KW-0460">Magnesium</keyword>
<comment type="pathway">
    <text evidence="7">Quinol/quinone metabolism; 1,4-dihydroxy-2-naphthoate biosynthesis; 1,4-dihydroxy-2-naphthoate from chorismate: step 2/7.</text>
</comment>
<dbReference type="PANTHER" id="PTHR42916:SF1">
    <property type="entry name" value="PROTEIN PHYLLO, CHLOROPLASTIC"/>
    <property type="match status" value="1"/>
</dbReference>
<dbReference type="InterPro" id="IPR004433">
    <property type="entry name" value="MenaQ_synth_MenD"/>
</dbReference>
<evidence type="ECO:0000256" key="4">
    <source>
        <dbReference type="ARBA" id="ARBA00022842"/>
    </source>
</evidence>
<dbReference type="CDD" id="cd07037">
    <property type="entry name" value="TPP_PYR_MenD"/>
    <property type="match status" value="1"/>
</dbReference>
<evidence type="ECO:0000259" key="8">
    <source>
        <dbReference type="Pfam" id="PF02775"/>
    </source>
</evidence>
<dbReference type="EMBL" id="QWET01000022">
    <property type="protein sequence ID" value="RIH63347.1"/>
    <property type="molecule type" value="Genomic_DNA"/>
</dbReference>
<keyword evidence="2 7" id="KW-0808">Transferase</keyword>
<keyword evidence="3 7" id="KW-0479">Metal-binding</keyword>
<dbReference type="InterPro" id="IPR029061">
    <property type="entry name" value="THDP-binding"/>
</dbReference>
<dbReference type="RefSeq" id="WP_119351752.1">
    <property type="nucleotide sequence ID" value="NZ_QWET01000022.1"/>
</dbReference>
<dbReference type="InterPro" id="IPR012001">
    <property type="entry name" value="Thiamin_PyroP_enz_TPP-bd_dom"/>
</dbReference>
<feature type="domain" description="Thiamine pyrophosphate enzyme N-terminal TPP-binding" evidence="9">
    <location>
        <begin position="9"/>
        <end position="120"/>
    </location>
</feature>
<dbReference type="AlphaFoldDB" id="A0A399CV76"/>
<dbReference type="InterPro" id="IPR011766">
    <property type="entry name" value="TPP_enzyme_TPP-bd"/>
</dbReference>
<dbReference type="SUPFAM" id="SSF52518">
    <property type="entry name" value="Thiamin diphosphate-binding fold (THDP-binding)"/>
    <property type="match status" value="2"/>
</dbReference>
<keyword evidence="6 7" id="KW-0464">Manganese</keyword>
<protein>
    <recommendedName>
        <fullName evidence="7">2-succinyl-5-enolpyruvyl-6-hydroxy-3-cyclohexene-1-carboxylate synthase</fullName>
        <shortName evidence="7">SEPHCHC synthase</shortName>
        <ecNumber evidence="7">2.2.1.9</ecNumber>
    </recommendedName>
    <alternativeName>
        <fullName evidence="7">Menaquinone biosynthesis protein MenD</fullName>
    </alternativeName>
</protein>
<sequence length="561" mass="62867">MISTKKHIQQLAAILRAKGTADVVISPGSRSGPLTHTFVSSGYFTCCSVVDERSAGYFAIGLAQAKQKPVVLVCSSGTASLNYAPAVAEAYYQNIPLIVLTADRPDYWIDQGENQTIRQHHIYRDFCKKEITLPMGESEKELWFAGRMMNETLNTAVSGAPGPVHINIPLEEPLHDLMDEDLPPVKIIEVTDTETFLPESEQEKLAAVFNKAEKILILAGQQNHNPGLEKILAGLVKRTGAVVLKEHLANLNNPHFCSHVDILMTSLLSENSVDFQPDLLISFGGAFVSKPLKQFLRKNRPEHHWHLSEAGQYYDTYQSLTRVINMKTATFFGQLSELSVPMNRDFFQRWKEKEQQVSQMRDTFILETNFCDLKVFDFIRKSIPENSVLHLGNSSPVRYALLCDASKEVEYFGNRGTSGIDGSLSTAVGFACESKKINTVILGDLAFFYDSNALWNKYIGVNLRIVVIHNGGGNIFSMIKGPGESPAFKEYFFTENKYSAAGIANTFGIDYFKAENETELEEALQKFYAPEQKKAAILEIFTEADENSRAFRELFKYVKTK</sequence>
<dbReference type="GO" id="GO:0030145">
    <property type="term" value="F:manganese ion binding"/>
    <property type="evidence" value="ECO:0007669"/>
    <property type="project" value="UniProtKB-UniRule"/>
</dbReference>
<keyword evidence="12" id="KW-1185">Reference proteome</keyword>
<dbReference type="Proteomes" id="UP000266441">
    <property type="component" value="Unassembled WGS sequence"/>
</dbReference>
<reference evidence="11 12" key="1">
    <citation type="journal article" date="2015" name="Int. J. Syst. Evol. Microbiol.">
        <title>Mariniphaga sediminis sp. nov., isolated from coastal sediment.</title>
        <authorList>
            <person name="Wang F.Q."/>
            <person name="Shen Q.Y."/>
            <person name="Chen G.J."/>
            <person name="Du Z.J."/>
        </authorList>
    </citation>
    <scope>NUCLEOTIDE SEQUENCE [LARGE SCALE GENOMIC DNA]</scope>
    <source>
        <strain evidence="11 12">SY21</strain>
    </source>
</reference>
<dbReference type="UniPathway" id="UPA00079"/>
<comment type="cofactor">
    <cofactor evidence="7">
        <name>Mg(2+)</name>
        <dbReference type="ChEBI" id="CHEBI:18420"/>
    </cofactor>
    <cofactor evidence="7">
        <name>Mn(2+)</name>
        <dbReference type="ChEBI" id="CHEBI:29035"/>
    </cofactor>
</comment>
<dbReference type="InterPro" id="IPR029035">
    <property type="entry name" value="DHS-like_NAD/FAD-binding_dom"/>
</dbReference>
<dbReference type="EC" id="2.2.1.9" evidence="7"/>
<dbReference type="Pfam" id="PF02775">
    <property type="entry name" value="TPP_enzyme_C"/>
    <property type="match status" value="1"/>
</dbReference>
<dbReference type="HAMAP" id="MF_01659">
    <property type="entry name" value="MenD"/>
    <property type="match status" value="1"/>
</dbReference>
<dbReference type="Gene3D" id="3.40.50.1220">
    <property type="entry name" value="TPP-binding domain"/>
    <property type="match status" value="1"/>
</dbReference>
<dbReference type="PANTHER" id="PTHR42916">
    <property type="entry name" value="2-SUCCINYL-5-ENOLPYRUVYL-6-HYDROXY-3-CYCLOHEXENE-1-CARBOXYLATE SYNTHASE"/>
    <property type="match status" value="1"/>
</dbReference>
<dbReference type="NCBIfam" id="TIGR00173">
    <property type="entry name" value="menD"/>
    <property type="match status" value="1"/>
</dbReference>
<evidence type="ECO:0000313" key="11">
    <source>
        <dbReference type="EMBL" id="RIH63347.1"/>
    </source>
</evidence>
<dbReference type="GO" id="GO:0070204">
    <property type="term" value="F:2-succinyl-5-enolpyruvyl-6-hydroxy-3-cyclohexene-1-carboxylic-acid synthase activity"/>
    <property type="evidence" value="ECO:0007669"/>
    <property type="project" value="UniProtKB-UniRule"/>
</dbReference>
<evidence type="ECO:0000256" key="6">
    <source>
        <dbReference type="ARBA" id="ARBA00023211"/>
    </source>
</evidence>
<dbReference type="Gene3D" id="3.40.50.970">
    <property type="match status" value="2"/>
</dbReference>
<feature type="domain" description="Thiamine pyrophosphate enzyme TPP-binding" evidence="8">
    <location>
        <begin position="405"/>
        <end position="540"/>
    </location>
</feature>
<name>A0A399CV76_9BACT</name>
<evidence type="ECO:0000256" key="2">
    <source>
        <dbReference type="ARBA" id="ARBA00022679"/>
    </source>
</evidence>
<comment type="cofactor">
    <cofactor evidence="7">
        <name>thiamine diphosphate</name>
        <dbReference type="ChEBI" id="CHEBI:58937"/>
    </cofactor>
    <text evidence="7">Binds 1 thiamine pyrophosphate per subunit.</text>
</comment>
<evidence type="ECO:0000256" key="1">
    <source>
        <dbReference type="ARBA" id="ARBA00022428"/>
    </source>
</evidence>
<comment type="function">
    <text evidence="7">Catalyzes the thiamine diphosphate-dependent decarboxylation of 2-oxoglutarate and the subsequent addition of the resulting succinic semialdehyde-thiamine pyrophosphate anion to isochorismate to yield 2-succinyl-5-enolpyruvyl-6-hydroxy-3-cyclohexene-1-carboxylate (SEPHCHC).</text>
</comment>
<dbReference type="SUPFAM" id="SSF52467">
    <property type="entry name" value="DHS-like NAD/FAD-binding domain"/>
    <property type="match status" value="1"/>
</dbReference>
<comment type="pathway">
    <text evidence="7">Quinol/quinone metabolism; menaquinone biosynthesis.</text>
</comment>
<comment type="similarity">
    <text evidence="7">Belongs to the TPP enzyme family. MenD subfamily.</text>
</comment>
<evidence type="ECO:0000313" key="12">
    <source>
        <dbReference type="Proteomes" id="UP000266441"/>
    </source>
</evidence>
<dbReference type="CDD" id="cd02009">
    <property type="entry name" value="TPP_SHCHC_synthase"/>
    <property type="match status" value="1"/>
</dbReference>
<dbReference type="PIRSF" id="PIRSF004983">
    <property type="entry name" value="MenD"/>
    <property type="match status" value="1"/>
</dbReference>
<dbReference type="Pfam" id="PF02776">
    <property type="entry name" value="TPP_enzyme_N"/>
    <property type="match status" value="1"/>
</dbReference>
<dbReference type="GO" id="GO:0009234">
    <property type="term" value="P:menaquinone biosynthetic process"/>
    <property type="evidence" value="ECO:0007669"/>
    <property type="project" value="UniProtKB-UniRule"/>
</dbReference>
<comment type="catalytic activity">
    <reaction evidence="7">
        <text>isochorismate + 2-oxoglutarate + H(+) = 5-enolpyruvoyl-6-hydroxy-2-succinyl-cyclohex-3-ene-1-carboxylate + CO2</text>
        <dbReference type="Rhea" id="RHEA:25593"/>
        <dbReference type="ChEBI" id="CHEBI:15378"/>
        <dbReference type="ChEBI" id="CHEBI:16526"/>
        <dbReference type="ChEBI" id="CHEBI:16810"/>
        <dbReference type="ChEBI" id="CHEBI:29780"/>
        <dbReference type="ChEBI" id="CHEBI:58818"/>
        <dbReference type="EC" id="2.2.1.9"/>
    </reaction>
</comment>
<gene>
    <name evidence="7 11" type="primary">menD</name>
    <name evidence="11" type="ORF">D1164_20390</name>
</gene>
<dbReference type="GO" id="GO:0030976">
    <property type="term" value="F:thiamine pyrophosphate binding"/>
    <property type="evidence" value="ECO:0007669"/>
    <property type="project" value="UniProtKB-UniRule"/>
</dbReference>
<evidence type="ECO:0000259" key="10">
    <source>
        <dbReference type="Pfam" id="PF16582"/>
    </source>
</evidence>
<dbReference type="GO" id="GO:0000287">
    <property type="term" value="F:magnesium ion binding"/>
    <property type="evidence" value="ECO:0007669"/>
    <property type="project" value="UniProtKB-UniRule"/>
</dbReference>
<keyword evidence="5 7" id="KW-0786">Thiamine pyrophosphate</keyword>
<keyword evidence="1 7" id="KW-0474">Menaquinone biosynthesis</keyword>
<dbReference type="OrthoDB" id="9791859at2"/>
<dbReference type="Pfam" id="PF16582">
    <property type="entry name" value="TPP_enzyme_M_2"/>
    <property type="match status" value="1"/>
</dbReference>
<dbReference type="InterPro" id="IPR032264">
    <property type="entry name" value="MenD_middle"/>
</dbReference>
<evidence type="ECO:0000256" key="7">
    <source>
        <dbReference type="HAMAP-Rule" id="MF_01659"/>
    </source>
</evidence>
<evidence type="ECO:0000256" key="5">
    <source>
        <dbReference type="ARBA" id="ARBA00023052"/>
    </source>
</evidence>
<proteinExistence type="inferred from homology"/>
<evidence type="ECO:0000259" key="9">
    <source>
        <dbReference type="Pfam" id="PF02776"/>
    </source>
</evidence>
<organism evidence="11 12">
    <name type="scientific">Mariniphaga sediminis</name>
    <dbReference type="NCBI Taxonomy" id="1628158"/>
    <lineage>
        <taxon>Bacteria</taxon>
        <taxon>Pseudomonadati</taxon>
        <taxon>Bacteroidota</taxon>
        <taxon>Bacteroidia</taxon>
        <taxon>Marinilabiliales</taxon>
        <taxon>Prolixibacteraceae</taxon>
        <taxon>Mariniphaga</taxon>
    </lineage>
</organism>